<dbReference type="EMBL" id="QGKX02001347">
    <property type="protein sequence ID" value="KAF3525921.1"/>
    <property type="molecule type" value="Genomic_DNA"/>
</dbReference>
<dbReference type="Proteomes" id="UP000712600">
    <property type="component" value="Unassembled WGS sequence"/>
</dbReference>
<proteinExistence type="predicted"/>
<comment type="caution">
    <text evidence="1">The sequence shown here is derived from an EMBL/GenBank/DDBJ whole genome shotgun (WGS) entry which is preliminary data.</text>
</comment>
<name>A0A8S9Q1P1_BRACR</name>
<organism evidence="1 2">
    <name type="scientific">Brassica cretica</name>
    <name type="common">Mustard</name>
    <dbReference type="NCBI Taxonomy" id="69181"/>
    <lineage>
        <taxon>Eukaryota</taxon>
        <taxon>Viridiplantae</taxon>
        <taxon>Streptophyta</taxon>
        <taxon>Embryophyta</taxon>
        <taxon>Tracheophyta</taxon>
        <taxon>Spermatophyta</taxon>
        <taxon>Magnoliopsida</taxon>
        <taxon>eudicotyledons</taxon>
        <taxon>Gunneridae</taxon>
        <taxon>Pentapetalae</taxon>
        <taxon>rosids</taxon>
        <taxon>malvids</taxon>
        <taxon>Brassicales</taxon>
        <taxon>Brassicaceae</taxon>
        <taxon>Brassiceae</taxon>
        <taxon>Brassica</taxon>
    </lineage>
</organism>
<sequence length="62" mass="7166">MQDWWSSLVIHPTLVHPSERKKRTTHFTAVIGGVDDDEDEDDPDDDEVKQHTLEVMIHVISN</sequence>
<evidence type="ECO:0000313" key="1">
    <source>
        <dbReference type="EMBL" id="KAF3525921.1"/>
    </source>
</evidence>
<accession>A0A8S9Q1P1</accession>
<gene>
    <name evidence="1" type="ORF">F2Q69_00049327</name>
</gene>
<dbReference type="AlphaFoldDB" id="A0A8S9Q1P1"/>
<protein>
    <submittedName>
        <fullName evidence="1">Uncharacterized protein</fullName>
    </submittedName>
</protein>
<evidence type="ECO:0000313" key="2">
    <source>
        <dbReference type="Proteomes" id="UP000712600"/>
    </source>
</evidence>
<reference evidence="1" key="1">
    <citation type="submission" date="2019-12" db="EMBL/GenBank/DDBJ databases">
        <title>Genome sequencing and annotation of Brassica cretica.</title>
        <authorList>
            <person name="Studholme D.J."/>
            <person name="Sarris P."/>
        </authorList>
    </citation>
    <scope>NUCLEOTIDE SEQUENCE</scope>
    <source>
        <strain evidence="1">PFS-109/04</strain>
        <tissue evidence="1">Leaf</tissue>
    </source>
</reference>